<dbReference type="Proteomes" id="UP000682733">
    <property type="component" value="Unassembled WGS sequence"/>
</dbReference>
<dbReference type="AlphaFoldDB" id="A0A815DMY7"/>
<feature type="non-terminal residue" evidence="2">
    <location>
        <position position="206"/>
    </location>
</feature>
<dbReference type="Proteomes" id="UP000663829">
    <property type="component" value="Unassembled WGS sequence"/>
</dbReference>
<dbReference type="EMBL" id="CAJNOK010008431">
    <property type="protein sequence ID" value="CAF1063394.1"/>
    <property type="molecule type" value="Genomic_DNA"/>
</dbReference>
<evidence type="ECO:0000313" key="4">
    <source>
        <dbReference type="EMBL" id="CAF4131347.1"/>
    </source>
</evidence>
<gene>
    <name evidence="2" type="ORF">GPM918_LOCUS28626</name>
    <name evidence="1" type="ORF">OVA965_LOCUS17532</name>
    <name evidence="4" type="ORF">SRO942_LOCUS29144</name>
    <name evidence="3" type="ORF">TMI583_LOCUS17541</name>
</gene>
<proteinExistence type="predicted"/>
<evidence type="ECO:0000313" key="2">
    <source>
        <dbReference type="EMBL" id="CAF1303215.1"/>
    </source>
</evidence>
<dbReference type="EMBL" id="CAJNOQ010012577">
    <property type="protein sequence ID" value="CAF1303215.1"/>
    <property type="molecule type" value="Genomic_DNA"/>
</dbReference>
<organism evidence="2 5">
    <name type="scientific">Didymodactylos carnosus</name>
    <dbReference type="NCBI Taxonomy" id="1234261"/>
    <lineage>
        <taxon>Eukaryota</taxon>
        <taxon>Metazoa</taxon>
        <taxon>Spiralia</taxon>
        <taxon>Gnathifera</taxon>
        <taxon>Rotifera</taxon>
        <taxon>Eurotatoria</taxon>
        <taxon>Bdelloidea</taxon>
        <taxon>Philodinida</taxon>
        <taxon>Philodinidae</taxon>
        <taxon>Didymodactylos</taxon>
    </lineage>
</organism>
<dbReference type="Proteomes" id="UP000677228">
    <property type="component" value="Unassembled WGS sequence"/>
</dbReference>
<evidence type="ECO:0000313" key="1">
    <source>
        <dbReference type="EMBL" id="CAF1063394.1"/>
    </source>
</evidence>
<dbReference type="Proteomes" id="UP000681722">
    <property type="component" value="Unassembled WGS sequence"/>
</dbReference>
<evidence type="ECO:0000313" key="5">
    <source>
        <dbReference type="Proteomes" id="UP000663829"/>
    </source>
</evidence>
<reference evidence="2" key="1">
    <citation type="submission" date="2021-02" db="EMBL/GenBank/DDBJ databases">
        <authorList>
            <person name="Nowell W R."/>
        </authorList>
    </citation>
    <scope>NUCLEOTIDE SEQUENCE</scope>
</reference>
<comment type="caution">
    <text evidence="2">The sequence shown here is derived from an EMBL/GenBank/DDBJ whole genome shotgun (WGS) entry which is preliminary data.</text>
</comment>
<keyword evidence="5" id="KW-1185">Reference proteome</keyword>
<sequence length="206" mass="23502">KLSYAALATFGSTSKRYSVVSLKARCEVCGSSQSTLGLPSGFRRNDANFFSLSQWDTLCMRSTPPSNYKLKLEFGKLKMDISRLIPLESYDPQEIVDRIRHIEVSDDEHERPSSRQKPLTSIQLAQMMFDDISQVEFTNFGGIALEYLTLYREFSLCLGAFVVTQKDGSIDGAWYFPVYLRFFSFNEEIERLCTHHCCKAENAHSS</sequence>
<dbReference type="EMBL" id="CAJOBC010038512">
    <property type="protein sequence ID" value="CAF4131347.1"/>
    <property type="molecule type" value="Genomic_DNA"/>
</dbReference>
<name>A0A815DMY7_9BILA</name>
<dbReference type="EMBL" id="CAJOBA010008445">
    <property type="protein sequence ID" value="CAF3828679.1"/>
    <property type="molecule type" value="Genomic_DNA"/>
</dbReference>
<accession>A0A815DMY7</accession>
<protein>
    <submittedName>
        <fullName evidence="2">Uncharacterized protein</fullName>
    </submittedName>
</protein>
<evidence type="ECO:0000313" key="3">
    <source>
        <dbReference type="EMBL" id="CAF3828679.1"/>
    </source>
</evidence>